<dbReference type="EMBL" id="JAUSUA010000002">
    <property type="protein sequence ID" value="MDQ0207259.1"/>
    <property type="molecule type" value="Genomic_DNA"/>
</dbReference>
<dbReference type="Gene3D" id="2.40.50.480">
    <property type="match status" value="1"/>
</dbReference>
<reference evidence="2 3" key="1">
    <citation type="submission" date="2023-07" db="EMBL/GenBank/DDBJ databases">
        <title>Genomic Encyclopedia of Type Strains, Phase IV (KMG-IV): sequencing the most valuable type-strain genomes for metagenomic binning, comparative biology and taxonomic classification.</title>
        <authorList>
            <person name="Goeker M."/>
        </authorList>
    </citation>
    <scope>NUCLEOTIDE SEQUENCE [LARGE SCALE GENOMIC DNA]</scope>
    <source>
        <strain evidence="2 3">DSM 19154</strain>
    </source>
</reference>
<dbReference type="Pfam" id="PF06486">
    <property type="entry name" value="DUF1093"/>
    <property type="match status" value="1"/>
</dbReference>
<sequence>MIKKIGLTIILVIAAVVAGFMIYSSFQNEDYYVKIVDEGVPVENAPAEATQHDYETLGVTEDGESEIIEFMGMRQLRQGAYLIVTMKGDQAVTYSEVEESEVPADVKSELDNQ</sequence>
<keyword evidence="1" id="KW-0472">Membrane</keyword>
<comment type="caution">
    <text evidence="2">The sequence shown here is derived from an EMBL/GenBank/DDBJ whole genome shotgun (WGS) entry which is preliminary data.</text>
</comment>
<evidence type="ECO:0000256" key="1">
    <source>
        <dbReference type="SAM" id="Phobius"/>
    </source>
</evidence>
<keyword evidence="1" id="KW-0812">Transmembrane</keyword>
<evidence type="ECO:0000313" key="2">
    <source>
        <dbReference type="EMBL" id="MDQ0207259.1"/>
    </source>
</evidence>
<evidence type="ECO:0000313" key="3">
    <source>
        <dbReference type="Proteomes" id="UP001225034"/>
    </source>
</evidence>
<dbReference type="SUPFAM" id="SSF159121">
    <property type="entry name" value="BC4932-like"/>
    <property type="match status" value="1"/>
</dbReference>
<dbReference type="PANTHER" id="PTHR36433">
    <property type="entry name" value="HYPOTHETICAL CYTOSOLIC PROTEIN"/>
    <property type="match status" value="1"/>
</dbReference>
<organism evidence="2 3">
    <name type="scientific">Alkalicoccobacillus murimartini</name>
    <dbReference type="NCBI Taxonomy" id="171685"/>
    <lineage>
        <taxon>Bacteria</taxon>
        <taxon>Bacillati</taxon>
        <taxon>Bacillota</taxon>
        <taxon>Bacilli</taxon>
        <taxon>Bacillales</taxon>
        <taxon>Bacillaceae</taxon>
        <taxon>Alkalicoccobacillus</taxon>
    </lineage>
</organism>
<dbReference type="InterPro" id="IPR006542">
    <property type="entry name" value="DUF1093"/>
</dbReference>
<dbReference type="InterPro" id="IPR036166">
    <property type="entry name" value="YxeA-like_sf"/>
</dbReference>
<dbReference type="NCBIfam" id="TIGR01655">
    <property type="entry name" value="yxeA_fam"/>
    <property type="match status" value="1"/>
</dbReference>
<dbReference type="PANTHER" id="PTHR36433:SF2">
    <property type="entry name" value="YXEA FAMILY PROTEIN"/>
    <property type="match status" value="1"/>
</dbReference>
<keyword evidence="1" id="KW-1133">Transmembrane helix</keyword>
<accession>A0ABT9YHC3</accession>
<name>A0ABT9YHC3_9BACI</name>
<keyword evidence="3" id="KW-1185">Reference proteome</keyword>
<dbReference type="Proteomes" id="UP001225034">
    <property type="component" value="Unassembled WGS sequence"/>
</dbReference>
<gene>
    <name evidence="2" type="ORF">J2S05_002058</name>
</gene>
<protein>
    <submittedName>
        <fullName evidence="2">Uncharacterized protein (TIGR01655 family)</fullName>
    </submittedName>
</protein>
<proteinExistence type="predicted"/>
<feature type="transmembrane region" description="Helical" evidence="1">
    <location>
        <begin position="7"/>
        <end position="26"/>
    </location>
</feature>
<dbReference type="RefSeq" id="WP_306982408.1">
    <property type="nucleotide sequence ID" value="NZ_JAUSUA010000002.1"/>
</dbReference>